<keyword evidence="3" id="KW-1185">Reference proteome</keyword>
<evidence type="ECO:0000313" key="2">
    <source>
        <dbReference type="EMBL" id="KAF9611500.1"/>
    </source>
</evidence>
<proteinExistence type="predicted"/>
<keyword evidence="1" id="KW-1133">Transmembrane helix</keyword>
<feature type="transmembrane region" description="Helical" evidence="1">
    <location>
        <begin position="129"/>
        <end position="150"/>
    </location>
</feature>
<feature type="non-terminal residue" evidence="2">
    <location>
        <position position="236"/>
    </location>
</feature>
<dbReference type="OrthoDB" id="1611096at2759"/>
<dbReference type="EMBL" id="JADFTS010000004">
    <property type="protein sequence ID" value="KAF9611500.1"/>
    <property type="molecule type" value="Genomic_DNA"/>
</dbReference>
<evidence type="ECO:0000313" key="3">
    <source>
        <dbReference type="Proteomes" id="UP000631114"/>
    </source>
</evidence>
<accession>A0A835LXT0</accession>
<keyword evidence="1" id="KW-0812">Transmembrane</keyword>
<organism evidence="2 3">
    <name type="scientific">Coptis chinensis</name>
    <dbReference type="NCBI Taxonomy" id="261450"/>
    <lineage>
        <taxon>Eukaryota</taxon>
        <taxon>Viridiplantae</taxon>
        <taxon>Streptophyta</taxon>
        <taxon>Embryophyta</taxon>
        <taxon>Tracheophyta</taxon>
        <taxon>Spermatophyta</taxon>
        <taxon>Magnoliopsida</taxon>
        <taxon>Ranunculales</taxon>
        <taxon>Ranunculaceae</taxon>
        <taxon>Coptidoideae</taxon>
        <taxon>Coptis</taxon>
    </lineage>
</organism>
<dbReference type="Proteomes" id="UP000631114">
    <property type="component" value="Unassembled WGS sequence"/>
</dbReference>
<dbReference type="AlphaFoldDB" id="A0A835LXT0"/>
<gene>
    <name evidence="2" type="ORF">IFM89_032470</name>
</gene>
<keyword evidence="1" id="KW-0472">Membrane</keyword>
<sequence length="236" mass="27046">QWQTKPRLARRGLRRITLTSILPTKNGNISRGKTTCIHAEFEKIYKAITQAKKLTNLGMYKMTLELVVKKLLSKAQVVEFLVVFAGIQDMVHKYVACQKRQKGKRRSTMNAHYCNLWKALKKSSVSATLILYTFVAAWFVGGLMIFQVYLICTNQTTYENFRAKLKKDYSSAVNTSLSLGHRLSLEMPKKSFDMEMGGIRHTHWDHKGNWEITPDIHALAAEFGMERGLTDREKIG</sequence>
<evidence type="ECO:0000256" key="1">
    <source>
        <dbReference type="SAM" id="Phobius"/>
    </source>
</evidence>
<reference evidence="2 3" key="1">
    <citation type="submission" date="2020-10" db="EMBL/GenBank/DDBJ databases">
        <title>The Coptis chinensis genome and diversification of protoberbering-type alkaloids.</title>
        <authorList>
            <person name="Wang B."/>
            <person name="Shu S."/>
            <person name="Song C."/>
            <person name="Liu Y."/>
        </authorList>
    </citation>
    <scope>NUCLEOTIDE SEQUENCE [LARGE SCALE GENOMIC DNA]</scope>
    <source>
        <strain evidence="2">HL-2020</strain>
        <tissue evidence="2">Leaf</tissue>
    </source>
</reference>
<name>A0A835LXT0_9MAGN</name>
<comment type="caution">
    <text evidence="2">The sequence shown here is derived from an EMBL/GenBank/DDBJ whole genome shotgun (WGS) entry which is preliminary data.</text>
</comment>
<protein>
    <submittedName>
        <fullName evidence="2">Uncharacterized protein</fullName>
    </submittedName>
</protein>